<keyword evidence="5" id="KW-0862">Zinc</keyword>
<protein>
    <recommendedName>
        <fullName evidence="12">DNA-(apurinic or apyrimidinic site) endonuclease</fullName>
        <ecNumber evidence="12">3.1.-.-</ecNumber>
    </recommendedName>
</protein>
<accession>A0AAD6ZKP6</accession>
<feature type="region of interest" description="Disordered" evidence="13">
    <location>
        <begin position="408"/>
        <end position="500"/>
    </location>
</feature>
<keyword evidence="9" id="KW-0464">Manganese</keyword>
<feature type="binding site" evidence="9">
    <location>
        <position position="7"/>
    </location>
    <ligand>
        <name>Mg(2+)</name>
        <dbReference type="ChEBI" id="CHEBI:18420"/>
        <label>1</label>
    </ligand>
</feature>
<evidence type="ECO:0000256" key="12">
    <source>
        <dbReference type="RuleBase" id="RU362131"/>
    </source>
</evidence>
<evidence type="ECO:0000256" key="3">
    <source>
        <dbReference type="ARBA" id="ARBA00022771"/>
    </source>
</evidence>
<dbReference type="GO" id="GO:0008270">
    <property type="term" value="F:zinc ion binding"/>
    <property type="evidence" value="ECO:0007669"/>
    <property type="project" value="UniProtKB-KW"/>
</dbReference>
<feature type="binding site" evidence="9">
    <location>
        <position position="195"/>
    </location>
    <ligand>
        <name>Mg(2+)</name>
        <dbReference type="ChEBI" id="CHEBI:18420"/>
        <label>1</label>
    </ligand>
</feature>
<feature type="binding site" evidence="9">
    <location>
        <position position="309"/>
    </location>
    <ligand>
        <name>Mg(2+)</name>
        <dbReference type="ChEBI" id="CHEBI:18420"/>
        <label>2</label>
    </ligand>
</feature>
<evidence type="ECO:0000256" key="5">
    <source>
        <dbReference type="ARBA" id="ARBA00022833"/>
    </source>
</evidence>
<feature type="site" description="Interaction with DNA substrate" evidence="10">
    <location>
        <position position="310"/>
    </location>
</feature>
<dbReference type="Pfam" id="PF03372">
    <property type="entry name" value="Exo_endo_phos"/>
    <property type="match status" value="1"/>
</dbReference>
<evidence type="ECO:0000256" key="13">
    <source>
        <dbReference type="SAM" id="MobiDB-lite"/>
    </source>
</evidence>
<feature type="active site" description="Proton donor/acceptor" evidence="8">
    <location>
        <position position="195"/>
    </location>
</feature>
<feature type="compositionally biased region" description="Low complexity" evidence="13">
    <location>
        <begin position="466"/>
        <end position="491"/>
    </location>
</feature>
<feature type="region of interest" description="Disordered" evidence="13">
    <location>
        <begin position="371"/>
        <end position="395"/>
    </location>
</feature>
<keyword evidence="15" id="KW-0540">Nuclease</keyword>
<feature type="binding site" evidence="9">
    <location>
        <position position="197"/>
    </location>
    <ligand>
        <name>Mg(2+)</name>
        <dbReference type="ChEBI" id="CHEBI:18420"/>
        <label>1</label>
    </ligand>
</feature>
<dbReference type="InterPro" id="IPR005135">
    <property type="entry name" value="Endo/exonuclease/phosphatase"/>
</dbReference>
<keyword evidence="7" id="KW-0539">Nucleus</keyword>
<dbReference type="AlphaFoldDB" id="A0AAD6ZKP6"/>
<keyword evidence="12" id="KW-0227">DNA damage</keyword>
<keyword evidence="4" id="KW-0378">Hydrolase</keyword>
<feature type="active site" description="Proton acceptor" evidence="8">
    <location>
        <position position="310"/>
    </location>
</feature>
<dbReference type="PANTHER" id="PTHR22748:SF4">
    <property type="entry name" value="DNA-(APURINIC OR APYRIMIDINIC SITE) ENDONUCLEASE 2"/>
    <property type="match status" value="1"/>
</dbReference>
<feature type="domain" description="GRF-type" evidence="14">
    <location>
        <begin position="548"/>
        <end position="609"/>
    </location>
</feature>
<dbReference type="Gene3D" id="3.60.10.10">
    <property type="entry name" value="Endonuclease/exonuclease/phosphatase"/>
    <property type="match status" value="1"/>
</dbReference>
<proteinExistence type="inferred from homology"/>
<comment type="similarity">
    <text evidence="1 12">Belongs to the DNA repair enzymes AP/ExoA family.</text>
</comment>
<keyword evidence="6 9" id="KW-0460">Magnesium</keyword>
<keyword evidence="15" id="KW-0255">Endonuclease</keyword>
<dbReference type="CDD" id="cd09088">
    <property type="entry name" value="Ape2-like_AP-endo"/>
    <property type="match status" value="1"/>
</dbReference>
<evidence type="ECO:0000313" key="16">
    <source>
        <dbReference type="Proteomes" id="UP001218218"/>
    </source>
</evidence>
<dbReference type="EC" id="3.1.-.-" evidence="12"/>
<evidence type="ECO:0000256" key="6">
    <source>
        <dbReference type="ARBA" id="ARBA00022842"/>
    </source>
</evidence>
<dbReference type="InterPro" id="IPR036691">
    <property type="entry name" value="Endo/exonu/phosph_ase_sf"/>
</dbReference>
<reference evidence="15" key="1">
    <citation type="submission" date="2023-03" db="EMBL/GenBank/DDBJ databases">
        <title>Massive genome expansion in bonnet fungi (Mycena s.s.) driven by repeated elements and novel gene families across ecological guilds.</title>
        <authorList>
            <consortium name="Lawrence Berkeley National Laboratory"/>
            <person name="Harder C.B."/>
            <person name="Miyauchi S."/>
            <person name="Viragh M."/>
            <person name="Kuo A."/>
            <person name="Thoen E."/>
            <person name="Andreopoulos B."/>
            <person name="Lu D."/>
            <person name="Skrede I."/>
            <person name="Drula E."/>
            <person name="Henrissat B."/>
            <person name="Morin E."/>
            <person name="Kohler A."/>
            <person name="Barry K."/>
            <person name="LaButti K."/>
            <person name="Morin E."/>
            <person name="Salamov A."/>
            <person name="Lipzen A."/>
            <person name="Mereny Z."/>
            <person name="Hegedus B."/>
            <person name="Baldrian P."/>
            <person name="Stursova M."/>
            <person name="Weitz H."/>
            <person name="Taylor A."/>
            <person name="Grigoriev I.V."/>
            <person name="Nagy L.G."/>
            <person name="Martin F."/>
            <person name="Kauserud H."/>
        </authorList>
    </citation>
    <scope>NUCLEOTIDE SEQUENCE</scope>
    <source>
        <strain evidence="15">CBHHK002</strain>
    </source>
</reference>
<evidence type="ECO:0000256" key="2">
    <source>
        <dbReference type="ARBA" id="ARBA00022723"/>
    </source>
</evidence>
<dbReference type="Pfam" id="PF06839">
    <property type="entry name" value="Zn_ribbon_GRF"/>
    <property type="match status" value="1"/>
</dbReference>
<dbReference type="GO" id="GO:0008081">
    <property type="term" value="F:phosphoric diester hydrolase activity"/>
    <property type="evidence" value="ECO:0007669"/>
    <property type="project" value="TreeGrafter"/>
</dbReference>
<evidence type="ECO:0000313" key="15">
    <source>
        <dbReference type="EMBL" id="KAJ7327587.1"/>
    </source>
</evidence>
<dbReference type="NCBIfam" id="TIGR00633">
    <property type="entry name" value="xth"/>
    <property type="match status" value="1"/>
</dbReference>
<organism evidence="15 16">
    <name type="scientific">Mycena albidolilacea</name>
    <dbReference type="NCBI Taxonomy" id="1033008"/>
    <lineage>
        <taxon>Eukaryota</taxon>
        <taxon>Fungi</taxon>
        <taxon>Dikarya</taxon>
        <taxon>Basidiomycota</taxon>
        <taxon>Agaricomycotina</taxon>
        <taxon>Agaricomycetes</taxon>
        <taxon>Agaricomycetidae</taxon>
        <taxon>Agaricales</taxon>
        <taxon>Marasmiineae</taxon>
        <taxon>Mycenaceae</taxon>
        <taxon>Mycena</taxon>
    </lineage>
</organism>
<gene>
    <name evidence="15" type="ORF">DFH08DRAFT_786974</name>
</gene>
<dbReference type="PROSITE" id="PS51999">
    <property type="entry name" value="ZF_GRF"/>
    <property type="match status" value="1"/>
</dbReference>
<feature type="compositionally biased region" description="Polar residues" evidence="13">
    <location>
        <begin position="377"/>
        <end position="394"/>
    </location>
</feature>
<evidence type="ECO:0000256" key="9">
    <source>
        <dbReference type="PIRSR" id="PIRSR604808-2"/>
    </source>
</evidence>
<evidence type="ECO:0000259" key="14">
    <source>
        <dbReference type="PROSITE" id="PS51999"/>
    </source>
</evidence>
<keyword evidence="16" id="KW-1185">Reference proteome</keyword>
<dbReference type="GO" id="GO:0003906">
    <property type="term" value="F:DNA-(apurinic or apyrimidinic site) endonuclease activity"/>
    <property type="evidence" value="ECO:0007669"/>
    <property type="project" value="TreeGrafter"/>
</dbReference>
<evidence type="ECO:0000256" key="4">
    <source>
        <dbReference type="ARBA" id="ARBA00022801"/>
    </source>
</evidence>
<comment type="cofactor">
    <cofactor evidence="9 12">
        <name>Mg(2+)</name>
        <dbReference type="ChEBI" id="CHEBI:18420"/>
    </cofactor>
    <cofactor evidence="9 12">
        <name>Mn(2+)</name>
        <dbReference type="ChEBI" id="CHEBI:29035"/>
    </cofactor>
    <text evidence="9 12">Probably binds two magnesium or manganese ions per subunit.</text>
</comment>
<name>A0AAD6ZKP6_9AGAR</name>
<dbReference type="PROSITE" id="PS51435">
    <property type="entry name" value="AP_NUCLEASE_F1_4"/>
    <property type="match status" value="1"/>
</dbReference>
<evidence type="ECO:0000256" key="11">
    <source>
        <dbReference type="PROSITE-ProRule" id="PRU01343"/>
    </source>
</evidence>
<feature type="region of interest" description="Disordered" evidence="13">
    <location>
        <begin position="514"/>
        <end position="534"/>
    </location>
</feature>
<evidence type="ECO:0000256" key="10">
    <source>
        <dbReference type="PIRSR" id="PIRSR604808-3"/>
    </source>
</evidence>
<feature type="binding site" evidence="9">
    <location>
        <position position="42"/>
    </location>
    <ligand>
        <name>Mg(2+)</name>
        <dbReference type="ChEBI" id="CHEBI:18420"/>
        <label>1</label>
    </ligand>
</feature>
<evidence type="ECO:0000256" key="7">
    <source>
        <dbReference type="ARBA" id="ARBA00023242"/>
    </source>
</evidence>
<dbReference type="SUPFAM" id="SSF56219">
    <property type="entry name" value="DNase I-like"/>
    <property type="match status" value="1"/>
</dbReference>
<feature type="active site" evidence="8">
    <location>
        <position position="153"/>
    </location>
</feature>
<dbReference type="PANTHER" id="PTHR22748">
    <property type="entry name" value="AP ENDONUCLEASE"/>
    <property type="match status" value="1"/>
</dbReference>
<dbReference type="Proteomes" id="UP001218218">
    <property type="component" value="Unassembled WGS sequence"/>
</dbReference>
<dbReference type="InterPro" id="IPR004808">
    <property type="entry name" value="AP_endonuc_1"/>
</dbReference>
<feature type="binding site" evidence="9">
    <location>
        <position position="310"/>
    </location>
    <ligand>
        <name>Mg(2+)</name>
        <dbReference type="ChEBI" id="CHEBI:18420"/>
        <label>1</label>
    </ligand>
</feature>
<sequence length="623" mass="68463">MRILTWNINGIRTIPQYHPWNTMKTHDDILNLLQADIICFQEMKSSRQNLPKAVGVPPSYHSFFSFPLQKTGYSGVSVYARTDTVFPCKAEEGLTGLLQPKPPLSPAERVSVREAYPDETLGEAASDFDLRSLDSEGRALVVDFGLFVLVNVYCPNDGTDTEERLQYKMDFHRMLEARVKGLIEVEKREVIVVGDLNACAAVVDHAEGNLMVARGQAEGMEGEGGFWARDVRRWLRSWLISDGPDSTGSLVDVVRRFWPDRKAMYTCWNTKISARESNYGTRIDYILVTPGLLPWIQAADIQPEIKGSDHCPVFIDLRDEIIDTNGGVIKLRDVLGPKAVGAEPPRIAAKFWDEYKQRLLDTFFGKKAEPNAKATPAQPQTSQATSDPTPSATLGSEHADMLRCAAPSASELPDDRQSSGSQVSSATPPSVSVAAAKRKRDIQEPVASSSKKSKKDNLKPKKPGQTSLASFFSKSTSSSSKADASASGTKSQSSKEKPSAAEILDADYKLALSLSQESSPPRASGTQSNGESKKAWSTLLAPVQPPLCQVHGEPTKELTVNKAGPNKGKNFFICSRPVGPGYDRGKTERLREEVDPTWRCDFFKWASDVRLEMARKRSTGGFG</sequence>
<keyword evidence="12" id="KW-0234">DNA repair</keyword>
<evidence type="ECO:0000256" key="8">
    <source>
        <dbReference type="PIRSR" id="PIRSR604808-1"/>
    </source>
</evidence>
<evidence type="ECO:0000256" key="1">
    <source>
        <dbReference type="ARBA" id="ARBA00007092"/>
    </source>
</evidence>
<feature type="site" description="Important for catalytic activity" evidence="10">
    <location>
        <position position="284"/>
    </location>
</feature>
<feature type="compositionally biased region" description="Low complexity" evidence="13">
    <location>
        <begin position="423"/>
        <end position="435"/>
    </location>
</feature>
<dbReference type="GO" id="GO:0008311">
    <property type="term" value="F:double-stranded DNA 3'-5' DNA exonuclease activity"/>
    <property type="evidence" value="ECO:0007669"/>
    <property type="project" value="TreeGrafter"/>
</dbReference>
<feature type="site" description="Transition state stabilizer" evidence="10">
    <location>
        <position position="197"/>
    </location>
</feature>
<dbReference type="InterPro" id="IPR010666">
    <property type="entry name" value="Znf_GRF"/>
</dbReference>
<comment type="caution">
    <text evidence="15">The sequence shown here is derived from an EMBL/GenBank/DDBJ whole genome shotgun (WGS) entry which is preliminary data.</text>
</comment>
<dbReference type="GO" id="GO:0006284">
    <property type="term" value="P:base-excision repair"/>
    <property type="evidence" value="ECO:0007669"/>
    <property type="project" value="TreeGrafter"/>
</dbReference>
<dbReference type="GO" id="GO:0005634">
    <property type="term" value="C:nucleus"/>
    <property type="evidence" value="ECO:0007669"/>
    <property type="project" value="TreeGrafter"/>
</dbReference>
<keyword evidence="2 9" id="KW-0479">Metal-binding</keyword>
<keyword evidence="3 11" id="KW-0863">Zinc-finger</keyword>
<dbReference type="EMBL" id="JARIHO010000041">
    <property type="protein sequence ID" value="KAJ7327587.1"/>
    <property type="molecule type" value="Genomic_DNA"/>
</dbReference>
<feature type="compositionally biased region" description="Polar residues" evidence="13">
    <location>
        <begin position="514"/>
        <end position="530"/>
    </location>
</feature>